<dbReference type="GO" id="GO:0000287">
    <property type="term" value="F:magnesium ion binding"/>
    <property type="evidence" value="ECO:0007669"/>
    <property type="project" value="UniProtKB-UniRule"/>
</dbReference>
<comment type="caution">
    <text evidence="9">Lacks conserved residue(s) required for the propagation of feature annotation.</text>
</comment>
<keyword evidence="5 9" id="KW-0093">Biotin biosynthesis</keyword>
<comment type="subcellular location">
    <subcellularLocation>
        <location evidence="9">Cytoplasm</location>
    </subcellularLocation>
</comment>
<evidence type="ECO:0000256" key="7">
    <source>
        <dbReference type="ARBA" id="ARBA00022842"/>
    </source>
</evidence>
<comment type="catalytic activity">
    <reaction evidence="9">
        <text>(7R,8S)-7,8-diammoniononanoate + CO2 + ATP = (4R,5S)-dethiobiotin + ADP + phosphate + 3 H(+)</text>
        <dbReference type="Rhea" id="RHEA:15805"/>
        <dbReference type="ChEBI" id="CHEBI:15378"/>
        <dbReference type="ChEBI" id="CHEBI:16526"/>
        <dbReference type="ChEBI" id="CHEBI:30616"/>
        <dbReference type="ChEBI" id="CHEBI:43474"/>
        <dbReference type="ChEBI" id="CHEBI:149469"/>
        <dbReference type="ChEBI" id="CHEBI:149473"/>
        <dbReference type="ChEBI" id="CHEBI:456216"/>
        <dbReference type="EC" id="6.3.3.3"/>
    </reaction>
</comment>
<organism evidence="10 11">
    <name type="scientific">Desulfosporosinus metallidurans</name>
    <dbReference type="NCBI Taxonomy" id="1888891"/>
    <lineage>
        <taxon>Bacteria</taxon>
        <taxon>Bacillati</taxon>
        <taxon>Bacillota</taxon>
        <taxon>Clostridia</taxon>
        <taxon>Eubacteriales</taxon>
        <taxon>Desulfitobacteriaceae</taxon>
        <taxon>Desulfosporosinus</taxon>
    </lineage>
</organism>
<dbReference type="GO" id="GO:0005829">
    <property type="term" value="C:cytosol"/>
    <property type="evidence" value="ECO:0007669"/>
    <property type="project" value="TreeGrafter"/>
</dbReference>
<dbReference type="UniPathway" id="UPA00078">
    <property type="reaction ID" value="UER00161"/>
</dbReference>
<keyword evidence="4 9" id="KW-0547">Nucleotide-binding</keyword>
<dbReference type="HAMAP" id="MF_00336">
    <property type="entry name" value="BioD"/>
    <property type="match status" value="1"/>
</dbReference>
<evidence type="ECO:0000256" key="9">
    <source>
        <dbReference type="HAMAP-Rule" id="MF_00336"/>
    </source>
</evidence>
<evidence type="ECO:0000256" key="2">
    <source>
        <dbReference type="ARBA" id="ARBA00022598"/>
    </source>
</evidence>
<dbReference type="GO" id="GO:0005524">
    <property type="term" value="F:ATP binding"/>
    <property type="evidence" value="ECO:0007669"/>
    <property type="project" value="UniProtKB-UniRule"/>
</dbReference>
<dbReference type="Pfam" id="PF13500">
    <property type="entry name" value="AAA_26"/>
    <property type="match status" value="1"/>
</dbReference>
<feature type="binding site" evidence="9">
    <location>
        <position position="119"/>
    </location>
    <ligand>
        <name>Mg(2+)</name>
        <dbReference type="ChEBI" id="CHEBI:18420"/>
    </ligand>
</feature>
<evidence type="ECO:0000256" key="1">
    <source>
        <dbReference type="ARBA" id="ARBA00022490"/>
    </source>
</evidence>
<comment type="function">
    <text evidence="9">Catalyzes a mechanistically unusual reaction, the ATP-dependent insertion of CO2 between the N7 and N8 nitrogen atoms of 7,8-diaminopelargonic acid (DAPA, also called 7,8-diammoniononanoate) to form a ureido ring.</text>
</comment>
<keyword evidence="6 9" id="KW-0067">ATP-binding</keyword>
<dbReference type="CDD" id="cd03109">
    <property type="entry name" value="DTBS"/>
    <property type="match status" value="1"/>
</dbReference>
<dbReference type="NCBIfam" id="TIGR00347">
    <property type="entry name" value="bioD"/>
    <property type="match status" value="1"/>
</dbReference>
<feature type="binding site" evidence="9">
    <location>
        <begin position="16"/>
        <end position="21"/>
    </location>
    <ligand>
        <name>ATP</name>
        <dbReference type="ChEBI" id="CHEBI:30616"/>
    </ligand>
</feature>
<dbReference type="GO" id="GO:0004141">
    <property type="term" value="F:dethiobiotin synthase activity"/>
    <property type="evidence" value="ECO:0007669"/>
    <property type="project" value="UniProtKB-UniRule"/>
</dbReference>
<evidence type="ECO:0000313" key="11">
    <source>
        <dbReference type="Proteomes" id="UP000186102"/>
    </source>
</evidence>
<feature type="binding site" evidence="9">
    <location>
        <position position="20"/>
    </location>
    <ligand>
        <name>Mg(2+)</name>
        <dbReference type="ChEBI" id="CHEBI:18420"/>
    </ligand>
</feature>
<dbReference type="STRING" id="1888891.DSOL_0220"/>
<feature type="binding site" evidence="9">
    <location>
        <position position="58"/>
    </location>
    <ligand>
        <name>ATP</name>
        <dbReference type="ChEBI" id="CHEBI:30616"/>
    </ligand>
</feature>
<dbReference type="Gene3D" id="3.40.50.300">
    <property type="entry name" value="P-loop containing nucleotide triphosphate hydrolases"/>
    <property type="match status" value="1"/>
</dbReference>
<gene>
    <name evidence="9" type="primary">bioD</name>
    <name evidence="10" type="ORF">DSOL_0220</name>
</gene>
<dbReference type="InterPro" id="IPR004472">
    <property type="entry name" value="DTB_synth_BioD"/>
</dbReference>
<evidence type="ECO:0000256" key="4">
    <source>
        <dbReference type="ARBA" id="ARBA00022741"/>
    </source>
</evidence>
<sequence length="250" mass="26651">MVMHNNGLFITGTDTGVGKTVITAGLLGALRRRGTNAIAIKPIQSGGILRENQLISEDAYFYGAVTDLPYTSRELNPICLQPSLAPAVAAEIEGVTLNLETMLDHFLKISAEHQLTLVEGAGGLMVPLVSTGVTVADLAVRMNLPLLVVARPNLGTINHTCLTVAYAKARGLKVAGIIINMYDHHNSGVAERTNPGLIETMTGVPILGLVPMVEGLTVEGENPQPGDLITLIENYVDVDQLLKTLNHEIF</sequence>
<dbReference type="PANTHER" id="PTHR43210">
    <property type="entry name" value="DETHIOBIOTIN SYNTHETASE"/>
    <property type="match status" value="1"/>
</dbReference>
<reference evidence="10 11" key="1">
    <citation type="submission" date="2016-09" db="EMBL/GenBank/DDBJ databases">
        <title>Complete genome of Desulfosporosinus sp. OL.</title>
        <authorList>
            <person name="Mardanov A."/>
            <person name="Beletsky A."/>
            <person name="Panova A."/>
            <person name="Karnachuk O."/>
            <person name="Ravin N."/>
        </authorList>
    </citation>
    <scope>NUCLEOTIDE SEQUENCE [LARGE SCALE GENOMIC DNA]</scope>
    <source>
        <strain evidence="10 11">OL</strain>
    </source>
</reference>
<dbReference type="EC" id="6.3.3.3" evidence="9"/>
<evidence type="ECO:0000313" key="10">
    <source>
        <dbReference type="EMBL" id="OLN34042.1"/>
    </source>
</evidence>
<feature type="binding site" evidence="9">
    <location>
        <begin position="180"/>
        <end position="181"/>
    </location>
    <ligand>
        <name>ATP</name>
        <dbReference type="ChEBI" id="CHEBI:30616"/>
    </ligand>
</feature>
<feature type="binding site" evidence="9">
    <location>
        <begin position="211"/>
        <end position="213"/>
    </location>
    <ligand>
        <name>ATP</name>
        <dbReference type="ChEBI" id="CHEBI:30616"/>
    </ligand>
</feature>
<dbReference type="PIRSF" id="PIRSF006755">
    <property type="entry name" value="DTB_synth"/>
    <property type="match status" value="1"/>
</dbReference>
<dbReference type="SUPFAM" id="SSF52540">
    <property type="entry name" value="P-loop containing nucleoside triphosphate hydrolases"/>
    <property type="match status" value="1"/>
</dbReference>
<name>A0A1Q8R358_9FIRM</name>
<comment type="pathway">
    <text evidence="9">Cofactor biosynthesis; biotin biosynthesis; biotin from 7,8-diaminononanoate: step 1/2.</text>
</comment>
<keyword evidence="2 9" id="KW-0436">Ligase</keyword>
<proteinExistence type="inferred from homology"/>
<feature type="binding site" evidence="9">
    <location>
        <begin position="119"/>
        <end position="122"/>
    </location>
    <ligand>
        <name>ATP</name>
        <dbReference type="ChEBI" id="CHEBI:30616"/>
    </ligand>
</feature>
<accession>A0A1Q8R358</accession>
<evidence type="ECO:0000256" key="5">
    <source>
        <dbReference type="ARBA" id="ARBA00022756"/>
    </source>
</evidence>
<evidence type="ECO:0000256" key="3">
    <source>
        <dbReference type="ARBA" id="ARBA00022723"/>
    </source>
</evidence>
<protein>
    <recommendedName>
        <fullName evidence="9">ATP-dependent dethiobiotin synthetase BioD</fullName>
        <ecNumber evidence="9">6.3.3.3</ecNumber>
    </recommendedName>
    <alternativeName>
        <fullName evidence="9">DTB synthetase</fullName>
        <shortName evidence="9">DTBS</shortName>
    </alternativeName>
    <alternativeName>
        <fullName evidence="9">Dethiobiotin synthase</fullName>
    </alternativeName>
</protein>
<dbReference type="RefSeq" id="WP_083642263.1">
    <property type="nucleotide sequence ID" value="NZ_MLBF01000001.1"/>
</dbReference>
<evidence type="ECO:0000256" key="8">
    <source>
        <dbReference type="ARBA" id="ARBA00047386"/>
    </source>
</evidence>
<comment type="similarity">
    <text evidence="9">Belongs to the dethiobiotin synthetase family.</text>
</comment>
<dbReference type="AlphaFoldDB" id="A0A1Q8R358"/>
<keyword evidence="3 9" id="KW-0479">Metal-binding</keyword>
<comment type="cofactor">
    <cofactor evidence="9">
        <name>Mg(2+)</name>
        <dbReference type="ChEBI" id="CHEBI:18420"/>
    </cofactor>
</comment>
<dbReference type="GO" id="GO:0009102">
    <property type="term" value="P:biotin biosynthetic process"/>
    <property type="evidence" value="ECO:0007669"/>
    <property type="project" value="UniProtKB-UniRule"/>
</dbReference>
<keyword evidence="7 9" id="KW-0460">Magnesium</keyword>
<keyword evidence="11" id="KW-1185">Reference proteome</keyword>
<dbReference type="OrthoDB" id="9802097at2"/>
<comment type="caution">
    <text evidence="10">The sequence shown here is derived from an EMBL/GenBank/DDBJ whole genome shotgun (WGS) entry which is preliminary data.</text>
</comment>
<feature type="binding site" evidence="9">
    <location>
        <position position="58"/>
    </location>
    <ligand>
        <name>Mg(2+)</name>
        <dbReference type="ChEBI" id="CHEBI:18420"/>
    </ligand>
</feature>
<dbReference type="EMBL" id="MLBF01000001">
    <property type="protein sequence ID" value="OLN34042.1"/>
    <property type="molecule type" value="Genomic_DNA"/>
</dbReference>
<dbReference type="PANTHER" id="PTHR43210:SF2">
    <property type="entry name" value="ATP-DEPENDENT DETHIOBIOTIN SYNTHETASE BIOD 2"/>
    <property type="match status" value="1"/>
</dbReference>
<dbReference type="Proteomes" id="UP000186102">
    <property type="component" value="Unassembled WGS sequence"/>
</dbReference>
<evidence type="ECO:0000256" key="6">
    <source>
        <dbReference type="ARBA" id="ARBA00022840"/>
    </source>
</evidence>
<feature type="active site" evidence="9">
    <location>
        <position position="41"/>
    </location>
</feature>
<comment type="catalytic activity">
    <reaction evidence="8">
        <text>(7R,8S)-8-amino-7-(carboxyamino)nonanoate + ATP = (4R,5S)-dethiobiotin + ADP + phosphate + H(+)</text>
        <dbReference type="Rhea" id="RHEA:63684"/>
        <dbReference type="ChEBI" id="CHEBI:15378"/>
        <dbReference type="ChEBI" id="CHEBI:30616"/>
        <dbReference type="ChEBI" id="CHEBI:43474"/>
        <dbReference type="ChEBI" id="CHEBI:149470"/>
        <dbReference type="ChEBI" id="CHEBI:149473"/>
        <dbReference type="ChEBI" id="CHEBI:456216"/>
    </reaction>
</comment>
<dbReference type="InterPro" id="IPR027417">
    <property type="entry name" value="P-loop_NTPase"/>
</dbReference>
<feature type="binding site" evidence="9">
    <location>
        <position position="45"/>
    </location>
    <ligand>
        <name>substrate</name>
    </ligand>
</feature>
<comment type="subunit">
    <text evidence="9">Homodimer.</text>
</comment>
<keyword evidence="1 9" id="KW-0963">Cytoplasm</keyword>